<protein>
    <recommendedName>
        <fullName evidence="2">C2H2-type domain-containing protein</fullName>
    </recommendedName>
</protein>
<reference evidence="3" key="1">
    <citation type="journal article" date="2021" name="Nat. Commun.">
        <title>Genetic determinants of endophytism in the Arabidopsis root mycobiome.</title>
        <authorList>
            <person name="Mesny F."/>
            <person name="Miyauchi S."/>
            <person name="Thiergart T."/>
            <person name="Pickel B."/>
            <person name="Atanasova L."/>
            <person name="Karlsson M."/>
            <person name="Huettel B."/>
            <person name="Barry K.W."/>
            <person name="Haridas S."/>
            <person name="Chen C."/>
            <person name="Bauer D."/>
            <person name="Andreopoulos W."/>
            <person name="Pangilinan J."/>
            <person name="LaButti K."/>
            <person name="Riley R."/>
            <person name="Lipzen A."/>
            <person name="Clum A."/>
            <person name="Drula E."/>
            <person name="Henrissat B."/>
            <person name="Kohler A."/>
            <person name="Grigoriev I.V."/>
            <person name="Martin F.M."/>
            <person name="Hacquard S."/>
        </authorList>
    </citation>
    <scope>NUCLEOTIDE SEQUENCE</scope>
    <source>
        <strain evidence="3">MPI-CAGE-AT-0147</strain>
    </source>
</reference>
<dbReference type="EMBL" id="JAGMUV010000011">
    <property type="protein sequence ID" value="KAH7141050.1"/>
    <property type="molecule type" value="Genomic_DNA"/>
</dbReference>
<evidence type="ECO:0000256" key="1">
    <source>
        <dbReference type="SAM" id="MobiDB-lite"/>
    </source>
</evidence>
<evidence type="ECO:0000259" key="2">
    <source>
        <dbReference type="PROSITE" id="PS00028"/>
    </source>
</evidence>
<dbReference type="OrthoDB" id="5399138at2759"/>
<dbReference type="SMART" id="SM00355">
    <property type="entry name" value="ZnF_C2H2"/>
    <property type="match status" value="3"/>
</dbReference>
<keyword evidence="4" id="KW-1185">Reference proteome</keyword>
<name>A0A9P9J3U4_9HYPO</name>
<feature type="compositionally biased region" description="Basic residues" evidence="1">
    <location>
        <begin position="27"/>
        <end position="36"/>
    </location>
</feature>
<gene>
    <name evidence="3" type="ORF">EDB81DRAFT_655627</name>
</gene>
<organism evidence="3 4">
    <name type="scientific">Dactylonectria macrodidyma</name>
    <dbReference type="NCBI Taxonomy" id="307937"/>
    <lineage>
        <taxon>Eukaryota</taxon>
        <taxon>Fungi</taxon>
        <taxon>Dikarya</taxon>
        <taxon>Ascomycota</taxon>
        <taxon>Pezizomycotina</taxon>
        <taxon>Sordariomycetes</taxon>
        <taxon>Hypocreomycetidae</taxon>
        <taxon>Hypocreales</taxon>
        <taxon>Nectriaceae</taxon>
        <taxon>Dactylonectria</taxon>
    </lineage>
</organism>
<dbReference type="Proteomes" id="UP000738349">
    <property type="component" value="Unassembled WGS sequence"/>
</dbReference>
<evidence type="ECO:0000313" key="3">
    <source>
        <dbReference type="EMBL" id="KAH7141050.1"/>
    </source>
</evidence>
<accession>A0A9P9J3U4</accession>
<proteinExistence type="predicted"/>
<feature type="region of interest" description="Disordered" evidence="1">
    <location>
        <begin position="1"/>
        <end position="36"/>
    </location>
</feature>
<dbReference type="AlphaFoldDB" id="A0A9P9J3U4"/>
<comment type="caution">
    <text evidence="3">The sequence shown here is derived from an EMBL/GenBank/DDBJ whole genome shotgun (WGS) entry which is preliminary data.</text>
</comment>
<dbReference type="InterPro" id="IPR013087">
    <property type="entry name" value="Znf_C2H2_type"/>
</dbReference>
<feature type="domain" description="C2H2-type" evidence="2">
    <location>
        <begin position="42"/>
        <end position="63"/>
    </location>
</feature>
<dbReference type="PROSITE" id="PS00028">
    <property type="entry name" value="ZINC_FINGER_C2H2_1"/>
    <property type="match status" value="1"/>
</dbReference>
<evidence type="ECO:0000313" key="4">
    <source>
        <dbReference type="Proteomes" id="UP000738349"/>
    </source>
</evidence>
<sequence length="240" mass="26970">MTSRSWTPAEKSTSSSGGSVRGVNKASRNRSKAGGRRRPFQCTFCYDLFKSKYEWSRHEKSLHLNVDGWVCAPHGGSVLSPLTGRNHCAYCNMLDPLPEHLETHRHGSCQARGVFTRKDHLLQHLRVVHRLYTMPIVDNWKIDCAPVISRCGFCSATMSTWDDRVNHLARHFRNGSTMAQWEGDHCFVPSVACHVRNAAPPTSLLAAREKASHVALCHQPSSARSVVTDFETWTMSWPNG</sequence>